<keyword evidence="14" id="KW-1185">Reference proteome</keyword>
<organism evidence="13 14">
    <name type="scientific">Lentzea alba</name>
    <dbReference type="NCBI Taxonomy" id="2714351"/>
    <lineage>
        <taxon>Bacteria</taxon>
        <taxon>Bacillati</taxon>
        <taxon>Actinomycetota</taxon>
        <taxon>Actinomycetes</taxon>
        <taxon>Pseudonocardiales</taxon>
        <taxon>Pseudonocardiaceae</taxon>
        <taxon>Lentzea</taxon>
    </lineage>
</organism>
<dbReference type="InterPro" id="IPR029016">
    <property type="entry name" value="GAF-like_dom_sf"/>
</dbReference>
<dbReference type="SMART" id="SM00091">
    <property type="entry name" value="PAS"/>
    <property type="match status" value="1"/>
</dbReference>
<gene>
    <name evidence="13" type="ORF">G7043_03645</name>
</gene>
<dbReference type="Gene3D" id="3.30.450.20">
    <property type="entry name" value="PAS domain"/>
    <property type="match status" value="1"/>
</dbReference>
<dbReference type="GO" id="GO:0006355">
    <property type="term" value="P:regulation of DNA-templated transcription"/>
    <property type="evidence" value="ECO:0007669"/>
    <property type="project" value="InterPro"/>
</dbReference>
<protein>
    <recommendedName>
        <fullName evidence="4">histidine kinase</fullName>
        <ecNumber evidence="4">2.7.13.3</ecNumber>
    </recommendedName>
</protein>
<keyword evidence="9" id="KW-0472">Membrane</keyword>
<evidence type="ECO:0000313" key="13">
    <source>
        <dbReference type="EMBL" id="NGY58022.1"/>
    </source>
</evidence>
<dbReference type="SUPFAM" id="SSF55785">
    <property type="entry name" value="PYP-like sensor domain (PAS domain)"/>
    <property type="match status" value="1"/>
</dbReference>
<evidence type="ECO:0000256" key="9">
    <source>
        <dbReference type="ARBA" id="ARBA00023136"/>
    </source>
</evidence>
<evidence type="ECO:0000256" key="3">
    <source>
        <dbReference type="ARBA" id="ARBA00004236"/>
    </source>
</evidence>
<dbReference type="Gene3D" id="1.10.287.130">
    <property type="match status" value="1"/>
</dbReference>
<sequence>MNRTSTTRPSAVTGRGFNEAVLVAATLARVPIAGVALLEGHELTLHDVRGVSPSQEELLLLCRQTVEADDLVMFAQVRPYEGRAIRFYTGVPVRDDDLRTVGVLFVAARDVRHLDHDALEALLALGWQVECELGAERAARAVEVRSRVLSKAHRAADLAEVLQFCLDEVCAHTGWPVGHVCVPAADGTGELMSAKLWHGADDGRFGRLREIMENTRVAPGVGLSGEAAATLRPKWMDDIGLTELGAASGFAFPVHSEDGVVAVLEFFDPDVRRPCPRVLALVTELGREVGLAAARMSDRADLLQSQTMLQETVHQLRTVISTAHDAFIALDEDGCVTEWNAAAERMFGWPRADIMGRALADTVVPERFRADHMAGIARLKATGEASVLGRQVELAALRRDGQEFPIELYVWQPEPTGPYRFNAFVRDISERKEAERALRDAYAREQEVVEELRGLDQIKTDFVANVSHELRTPLTSISGYLELLVDGVAGELTGDQLEMTSIIQRNTGRLLRLVEDILTVGKIDSGQFQPVVEPTDLVALVEAAVKSVEPAAVKKAITLVCQLGPEPIVVQADPNQLDRALINVLSNAVKFTQPAGSVVIRARCVGTEARITVADTGIGIAQDELPKLFSRFFRSSLAIEHEIQGTGLGLAIVKHIVERHGGDISVTSRPGEGTMVTIVLPVDSEADAEVDSPQPLCNRE</sequence>
<dbReference type="InterPro" id="IPR003661">
    <property type="entry name" value="HisK_dim/P_dom"/>
</dbReference>
<evidence type="ECO:0000256" key="4">
    <source>
        <dbReference type="ARBA" id="ARBA00012438"/>
    </source>
</evidence>
<evidence type="ECO:0000259" key="10">
    <source>
        <dbReference type="PROSITE" id="PS50109"/>
    </source>
</evidence>
<keyword evidence="6" id="KW-0808">Transferase</keyword>
<proteinExistence type="predicted"/>
<dbReference type="FunFam" id="3.30.565.10:FF:000006">
    <property type="entry name" value="Sensor histidine kinase WalK"/>
    <property type="match status" value="1"/>
</dbReference>
<evidence type="ECO:0000256" key="8">
    <source>
        <dbReference type="ARBA" id="ARBA00023012"/>
    </source>
</evidence>
<dbReference type="InterPro" id="IPR005467">
    <property type="entry name" value="His_kinase_dom"/>
</dbReference>
<evidence type="ECO:0000256" key="6">
    <source>
        <dbReference type="ARBA" id="ARBA00022679"/>
    </source>
</evidence>
<dbReference type="EC" id="2.7.13.3" evidence="4"/>
<dbReference type="PROSITE" id="PS50113">
    <property type="entry name" value="PAC"/>
    <property type="match status" value="1"/>
</dbReference>
<dbReference type="InterPro" id="IPR013767">
    <property type="entry name" value="PAS_fold"/>
</dbReference>
<feature type="domain" description="PAS" evidence="11">
    <location>
        <begin position="312"/>
        <end position="366"/>
    </location>
</feature>
<dbReference type="PROSITE" id="PS50112">
    <property type="entry name" value="PAS"/>
    <property type="match status" value="1"/>
</dbReference>
<dbReference type="GO" id="GO:0005886">
    <property type="term" value="C:plasma membrane"/>
    <property type="evidence" value="ECO:0007669"/>
    <property type="project" value="UniProtKB-SubCell"/>
</dbReference>
<dbReference type="GO" id="GO:0005509">
    <property type="term" value="F:calcium ion binding"/>
    <property type="evidence" value="ECO:0007669"/>
    <property type="project" value="UniProtKB-ARBA"/>
</dbReference>
<dbReference type="PROSITE" id="PS50109">
    <property type="entry name" value="HIS_KIN"/>
    <property type="match status" value="1"/>
</dbReference>
<dbReference type="Gene3D" id="3.30.450.40">
    <property type="match status" value="1"/>
</dbReference>
<dbReference type="InterPro" id="IPR036097">
    <property type="entry name" value="HisK_dim/P_sf"/>
</dbReference>
<reference evidence="13 14" key="1">
    <citation type="submission" date="2020-03" db="EMBL/GenBank/DDBJ databases">
        <title>Isolation and identification of active actinomycetes.</title>
        <authorList>
            <person name="Sun X."/>
        </authorList>
    </citation>
    <scope>NUCLEOTIDE SEQUENCE [LARGE SCALE GENOMIC DNA]</scope>
    <source>
        <strain evidence="13 14">NEAU-D13</strain>
    </source>
</reference>
<name>A0A7C9RQI1_9PSEU</name>
<comment type="subcellular location">
    <subcellularLocation>
        <location evidence="3">Cell membrane</location>
    </subcellularLocation>
</comment>
<dbReference type="Pfam" id="PF13185">
    <property type="entry name" value="GAF_2"/>
    <property type="match status" value="1"/>
</dbReference>
<dbReference type="FunFam" id="1.10.287.130:FF:000001">
    <property type="entry name" value="Two-component sensor histidine kinase"/>
    <property type="match status" value="1"/>
</dbReference>
<dbReference type="Pfam" id="PF00989">
    <property type="entry name" value="PAS"/>
    <property type="match status" value="1"/>
</dbReference>
<comment type="cofactor">
    <cofactor evidence="2">
        <name>a divalent metal cation</name>
        <dbReference type="ChEBI" id="CHEBI:60240"/>
    </cofactor>
</comment>
<keyword evidence="7" id="KW-0418">Kinase</keyword>
<keyword evidence="8" id="KW-0902">Two-component regulatory system</keyword>
<dbReference type="Pfam" id="PF00512">
    <property type="entry name" value="HisKA"/>
    <property type="match status" value="1"/>
</dbReference>
<dbReference type="SUPFAM" id="SSF47384">
    <property type="entry name" value="Homodimeric domain of signal transducing histidine kinase"/>
    <property type="match status" value="1"/>
</dbReference>
<comment type="catalytic activity">
    <reaction evidence="1">
        <text>ATP + protein L-histidine = ADP + protein N-phospho-L-histidine.</text>
        <dbReference type="EC" id="2.7.13.3"/>
    </reaction>
</comment>
<evidence type="ECO:0000256" key="2">
    <source>
        <dbReference type="ARBA" id="ARBA00001968"/>
    </source>
</evidence>
<dbReference type="InterPro" id="IPR000700">
    <property type="entry name" value="PAS-assoc_C"/>
</dbReference>
<dbReference type="CDD" id="cd00082">
    <property type="entry name" value="HisKA"/>
    <property type="match status" value="1"/>
</dbReference>
<dbReference type="InterPro" id="IPR003018">
    <property type="entry name" value="GAF"/>
</dbReference>
<dbReference type="Pfam" id="PF02518">
    <property type="entry name" value="HATPase_c"/>
    <property type="match status" value="1"/>
</dbReference>
<dbReference type="SUPFAM" id="SSF55874">
    <property type="entry name" value="ATPase domain of HSP90 chaperone/DNA topoisomerase II/histidine kinase"/>
    <property type="match status" value="1"/>
</dbReference>
<keyword evidence="5" id="KW-0597">Phosphoprotein</keyword>
<evidence type="ECO:0000256" key="7">
    <source>
        <dbReference type="ARBA" id="ARBA00022777"/>
    </source>
</evidence>
<evidence type="ECO:0000259" key="12">
    <source>
        <dbReference type="PROSITE" id="PS50113"/>
    </source>
</evidence>
<dbReference type="InterPro" id="IPR036890">
    <property type="entry name" value="HATPase_C_sf"/>
</dbReference>
<dbReference type="InterPro" id="IPR004358">
    <property type="entry name" value="Sig_transdc_His_kin-like_C"/>
</dbReference>
<dbReference type="RefSeq" id="WP_166043806.1">
    <property type="nucleotide sequence ID" value="NZ_JAAMPJ010000001.1"/>
</dbReference>
<dbReference type="InterPro" id="IPR000014">
    <property type="entry name" value="PAS"/>
</dbReference>
<dbReference type="CDD" id="cd00130">
    <property type="entry name" value="PAS"/>
    <property type="match status" value="1"/>
</dbReference>
<dbReference type="SMART" id="SM00388">
    <property type="entry name" value="HisKA"/>
    <property type="match status" value="1"/>
</dbReference>
<dbReference type="EMBL" id="JAAMPJ010000001">
    <property type="protein sequence ID" value="NGY58022.1"/>
    <property type="molecule type" value="Genomic_DNA"/>
</dbReference>
<feature type="domain" description="Histidine kinase" evidence="10">
    <location>
        <begin position="465"/>
        <end position="684"/>
    </location>
</feature>
<evidence type="ECO:0000256" key="5">
    <source>
        <dbReference type="ARBA" id="ARBA00022553"/>
    </source>
</evidence>
<dbReference type="NCBIfam" id="TIGR00229">
    <property type="entry name" value="sensory_box"/>
    <property type="match status" value="1"/>
</dbReference>
<evidence type="ECO:0000313" key="14">
    <source>
        <dbReference type="Proteomes" id="UP000481360"/>
    </source>
</evidence>
<dbReference type="PANTHER" id="PTHR43711:SF1">
    <property type="entry name" value="HISTIDINE KINASE 1"/>
    <property type="match status" value="1"/>
</dbReference>
<dbReference type="CDD" id="cd00075">
    <property type="entry name" value="HATPase"/>
    <property type="match status" value="1"/>
</dbReference>
<dbReference type="InterPro" id="IPR035965">
    <property type="entry name" value="PAS-like_dom_sf"/>
</dbReference>
<dbReference type="InterPro" id="IPR003594">
    <property type="entry name" value="HATPase_dom"/>
</dbReference>
<evidence type="ECO:0000256" key="1">
    <source>
        <dbReference type="ARBA" id="ARBA00000085"/>
    </source>
</evidence>
<accession>A0A7C9RQI1</accession>
<dbReference type="Proteomes" id="UP000481360">
    <property type="component" value="Unassembled WGS sequence"/>
</dbReference>
<dbReference type="PRINTS" id="PR00344">
    <property type="entry name" value="BCTRLSENSOR"/>
</dbReference>
<dbReference type="PANTHER" id="PTHR43711">
    <property type="entry name" value="TWO-COMPONENT HISTIDINE KINASE"/>
    <property type="match status" value="1"/>
</dbReference>
<dbReference type="SMART" id="SM00387">
    <property type="entry name" value="HATPase_c"/>
    <property type="match status" value="1"/>
</dbReference>
<evidence type="ECO:0000259" key="11">
    <source>
        <dbReference type="PROSITE" id="PS50112"/>
    </source>
</evidence>
<dbReference type="GO" id="GO:0000155">
    <property type="term" value="F:phosphorelay sensor kinase activity"/>
    <property type="evidence" value="ECO:0007669"/>
    <property type="project" value="InterPro"/>
</dbReference>
<dbReference type="SUPFAM" id="SSF55781">
    <property type="entry name" value="GAF domain-like"/>
    <property type="match status" value="2"/>
</dbReference>
<comment type="caution">
    <text evidence="13">The sequence shown here is derived from an EMBL/GenBank/DDBJ whole genome shotgun (WGS) entry which is preliminary data.</text>
</comment>
<feature type="domain" description="PAC" evidence="12">
    <location>
        <begin position="390"/>
        <end position="440"/>
    </location>
</feature>
<dbReference type="Gene3D" id="3.30.565.10">
    <property type="entry name" value="Histidine kinase-like ATPase, C-terminal domain"/>
    <property type="match status" value="1"/>
</dbReference>
<dbReference type="InterPro" id="IPR050736">
    <property type="entry name" value="Sensor_HK_Regulatory"/>
</dbReference>
<dbReference type="AlphaFoldDB" id="A0A7C9RQI1"/>